<proteinExistence type="predicted"/>
<dbReference type="STRING" id="1802479.A2Y68_00760"/>
<dbReference type="EMBL" id="MGFR01000002">
    <property type="protein sequence ID" value="OGM09944.1"/>
    <property type="molecule type" value="Genomic_DNA"/>
</dbReference>
<accession>A0A1F7X4B4</accession>
<comment type="caution">
    <text evidence="1">The sequence shown here is derived from an EMBL/GenBank/DDBJ whole genome shotgun (WGS) entry which is preliminary data.</text>
</comment>
<organism evidence="1 2">
    <name type="scientific">Candidatus Woesebacteria bacterium RBG_13_46_13</name>
    <dbReference type="NCBI Taxonomy" id="1802479"/>
    <lineage>
        <taxon>Bacteria</taxon>
        <taxon>Candidatus Woeseibacteriota</taxon>
    </lineage>
</organism>
<evidence type="ECO:0000313" key="2">
    <source>
        <dbReference type="Proteomes" id="UP000176778"/>
    </source>
</evidence>
<protein>
    <recommendedName>
        <fullName evidence="3">Phage head morphogenesis domain-containing protein</fullName>
    </recommendedName>
</protein>
<gene>
    <name evidence="1" type="ORF">A2Y68_00760</name>
</gene>
<dbReference type="AlphaFoldDB" id="A0A1F7X4B4"/>
<evidence type="ECO:0000313" key="1">
    <source>
        <dbReference type="EMBL" id="OGM09944.1"/>
    </source>
</evidence>
<dbReference type="Proteomes" id="UP000176778">
    <property type="component" value="Unassembled WGS sequence"/>
</dbReference>
<sequence length="130" mass="15200">MKRLSPNEKWNRFNKKLEELMKSNDFYGLGVIYQEMANFLNNEGKDSKEMLNKAHEMKLTHHRNYIKNLRYDSPICVGVEVRCTDDSCRSCKSLQGKVFDFDKAIETNPLPVRNCSHEYGCRCVYLPVAN</sequence>
<evidence type="ECO:0008006" key="3">
    <source>
        <dbReference type="Google" id="ProtNLM"/>
    </source>
</evidence>
<reference evidence="1 2" key="1">
    <citation type="journal article" date="2016" name="Nat. Commun.">
        <title>Thousands of microbial genomes shed light on interconnected biogeochemical processes in an aquifer system.</title>
        <authorList>
            <person name="Anantharaman K."/>
            <person name="Brown C.T."/>
            <person name="Hug L.A."/>
            <person name="Sharon I."/>
            <person name="Castelle C.J."/>
            <person name="Probst A.J."/>
            <person name="Thomas B.C."/>
            <person name="Singh A."/>
            <person name="Wilkins M.J."/>
            <person name="Karaoz U."/>
            <person name="Brodie E.L."/>
            <person name="Williams K.H."/>
            <person name="Hubbard S.S."/>
            <person name="Banfield J.F."/>
        </authorList>
    </citation>
    <scope>NUCLEOTIDE SEQUENCE [LARGE SCALE GENOMIC DNA]</scope>
</reference>
<name>A0A1F7X4B4_9BACT</name>